<dbReference type="GO" id="GO:0051604">
    <property type="term" value="P:protein maturation"/>
    <property type="evidence" value="ECO:0007669"/>
    <property type="project" value="UniProtKB-UniRule"/>
</dbReference>
<comment type="similarity">
    <text evidence="2 5">Belongs to the MET18/MMS19 family.</text>
</comment>
<name>A0A137NSS3_CONC2</name>
<evidence type="ECO:0000256" key="3">
    <source>
        <dbReference type="ARBA" id="ARBA00022737"/>
    </source>
</evidence>
<dbReference type="InterPro" id="IPR039920">
    <property type="entry name" value="MMS19"/>
</dbReference>
<dbReference type="AlphaFoldDB" id="A0A137NSS3"/>
<dbReference type="GO" id="GO:0006281">
    <property type="term" value="P:DNA repair"/>
    <property type="evidence" value="ECO:0007669"/>
    <property type="project" value="UniProtKB-UniRule"/>
</dbReference>
<dbReference type="OrthoDB" id="342900at2759"/>
<dbReference type="InterPro" id="IPR024687">
    <property type="entry name" value="MMS19_C"/>
</dbReference>
<feature type="domain" description="MMS19 C-terminal" evidence="6">
    <location>
        <begin position="588"/>
        <end position="1029"/>
    </location>
</feature>
<dbReference type="Pfam" id="PF12460">
    <property type="entry name" value="MMS19_C"/>
    <property type="match status" value="1"/>
</dbReference>
<dbReference type="GO" id="GO:0097361">
    <property type="term" value="C:cytosolic [4Fe-4S] assembly targeting complex"/>
    <property type="evidence" value="ECO:0007669"/>
    <property type="project" value="UniProtKB-UniRule"/>
</dbReference>
<comment type="subcellular location">
    <subcellularLocation>
        <location evidence="1 5">Nucleus</location>
    </subcellularLocation>
</comment>
<keyword evidence="4 5" id="KW-0539">Nucleus</keyword>
<dbReference type="GO" id="GO:0016226">
    <property type="term" value="P:iron-sulfur cluster assembly"/>
    <property type="evidence" value="ECO:0007669"/>
    <property type="project" value="UniProtKB-UniRule"/>
</dbReference>
<evidence type="ECO:0000259" key="6">
    <source>
        <dbReference type="Pfam" id="PF12460"/>
    </source>
</evidence>
<dbReference type="STRING" id="796925.A0A137NSS3"/>
<dbReference type="PANTHER" id="PTHR12891:SF0">
    <property type="entry name" value="MMS19 NUCLEOTIDE EXCISION REPAIR PROTEIN HOMOLOG"/>
    <property type="match status" value="1"/>
</dbReference>
<reference evidence="8 9" key="1">
    <citation type="journal article" date="2015" name="Genome Biol. Evol.">
        <title>Phylogenomic analyses indicate that early fungi evolved digesting cell walls of algal ancestors of land plants.</title>
        <authorList>
            <person name="Chang Y."/>
            <person name="Wang S."/>
            <person name="Sekimoto S."/>
            <person name="Aerts A.L."/>
            <person name="Choi C."/>
            <person name="Clum A."/>
            <person name="LaButti K.M."/>
            <person name="Lindquist E.A."/>
            <person name="Yee Ngan C."/>
            <person name="Ohm R.A."/>
            <person name="Salamov A.A."/>
            <person name="Grigoriev I.V."/>
            <person name="Spatafora J.W."/>
            <person name="Berbee M.L."/>
        </authorList>
    </citation>
    <scope>NUCLEOTIDE SEQUENCE [LARGE SCALE GENOMIC DNA]</scope>
    <source>
        <strain evidence="8 9">NRRL 28638</strain>
    </source>
</reference>
<dbReference type="InterPro" id="IPR029240">
    <property type="entry name" value="MMS19_N"/>
</dbReference>
<dbReference type="Pfam" id="PF14500">
    <property type="entry name" value="MMS19_N"/>
    <property type="match status" value="1"/>
</dbReference>
<dbReference type="InterPro" id="IPR016024">
    <property type="entry name" value="ARM-type_fold"/>
</dbReference>
<dbReference type="SUPFAM" id="SSF48371">
    <property type="entry name" value="ARM repeat"/>
    <property type="match status" value="1"/>
</dbReference>
<dbReference type="EMBL" id="KQ964822">
    <property type="protein sequence ID" value="KXN65752.1"/>
    <property type="molecule type" value="Genomic_DNA"/>
</dbReference>
<keyword evidence="3" id="KW-0677">Repeat</keyword>
<evidence type="ECO:0000256" key="5">
    <source>
        <dbReference type="RuleBase" id="RU367072"/>
    </source>
</evidence>
<evidence type="ECO:0000313" key="8">
    <source>
        <dbReference type="EMBL" id="KXN65752.1"/>
    </source>
</evidence>
<protein>
    <recommendedName>
        <fullName evidence="5">MMS19 nucleotide excision repair protein</fullName>
    </recommendedName>
</protein>
<evidence type="ECO:0000256" key="4">
    <source>
        <dbReference type="ARBA" id="ARBA00023242"/>
    </source>
</evidence>
<evidence type="ECO:0000256" key="2">
    <source>
        <dbReference type="ARBA" id="ARBA00009340"/>
    </source>
</evidence>
<accession>A0A137NSS3</accession>
<feature type="domain" description="MMS19 N-terminal" evidence="7">
    <location>
        <begin position="45"/>
        <end position="305"/>
    </location>
</feature>
<sequence>MDTVINFIHQYIVALDNGVIDKVVEVIELTLQELTSGRVALLGVVRQLENFLTSEDSNLRVKGLGFLTEILSKYPADALTKQEVTQFTSFLISRLSDQFCIKEILQGIEGLTRSSKFLGYECNQVLVELFSNLNVQSLSQPLRFSTLKLINQLIDQHPEVIVTMKSLFLNGFISAIDGEKDPRNLELVFQLVYKVAKICDITKVSEDLFDTIFCYFPITFKSPKDDPFGVSPNELKLGLKSCIGASPLFAPYAIPSLAEKLSSNSVTAKKDTLNVLIEVIDIYNQEAFTAQLEEVVENIKEEVYHPMDDEIQTISLSMLKKLFSKIYSKGNSQTSTHAFNLALWNEIDNLITEAISIFDVPVSNESAIKPAGKILSQLCGANVLCSCLILDKALVKLLDAFDQVPLIQLKRDILDVVVNILTECRLLFKAEKSGPDGDFIPNELLNQQHRLCTIFDQYFSQKNMFLGLRKSSANGFAELILAKQVMDTTERNFCLHTLTNALLNEQDKTFKQYLIKIFETLIEELPELISEICFPSIITHNNRLIGTILTNNLSGHQEHLNPEQSAQLKEVISLVTVFSVDNNTACCLLESVLSLVTNTLKKPYTFTSIAIVNSLVQSIQTILENLSAKQHNSKTSEIFNSTLLQLWNISYHFLISPEYPGYYDQQRLTVKQLFHSIYRVFILIIRKLETPLQQLLLTSVHKLFFDNENNGLINLDSKLDFKDFLSPFNGGNRFDNLIYLYAATVVASRPNIVLPFEATSHIRQLIEFVLQRGGDFDFNPSGNRLKSAASPITEPIFLIIASIVNKYFNDNECKYISDNCALTDLKYNAFDTTSRDFKRVSNIQLITWITKALIVRGHKSGFDLLNTLIVSLEDPVIGPQSAQALHIILDDDSWGLSKKNTHDVKFLFKQRVFTYSLPPLIQGFTDGKSEAMLHNHLLAISALLKNAPKSALVSEGPNLLPLIIASLYNPDAQLQQSSLYTLLVIIEASTSLVAYNSEPLIGQLLILSNFNTCKNMRVRMSALKSLHQISLSFPKENLEKHQDIVLKSLKVCLDDPKRLVRKLVVDCRNRWYMVLANRGA</sequence>
<evidence type="ECO:0000259" key="7">
    <source>
        <dbReference type="Pfam" id="PF14500"/>
    </source>
</evidence>
<dbReference type="InterPro" id="IPR011989">
    <property type="entry name" value="ARM-like"/>
</dbReference>
<gene>
    <name evidence="8" type="ORF">CONCODRAFT_62051</name>
</gene>
<proteinExistence type="inferred from homology"/>
<keyword evidence="5" id="KW-0227">DNA damage</keyword>
<evidence type="ECO:0000256" key="1">
    <source>
        <dbReference type="ARBA" id="ARBA00004123"/>
    </source>
</evidence>
<dbReference type="Proteomes" id="UP000070444">
    <property type="component" value="Unassembled WGS sequence"/>
</dbReference>
<evidence type="ECO:0000313" key="9">
    <source>
        <dbReference type="Proteomes" id="UP000070444"/>
    </source>
</evidence>
<dbReference type="OMA" id="IILDFTT"/>
<dbReference type="Gene3D" id="1.25.10.10">
    <property type="entry name" value="Leucine-rich Repeat Variant"/>
    <property type="match status" value="1"/>
</dbReference>
<organism evidence="8 9">
    <name type="scientific">Conidiobolus coronatus (strain ATCC 28846 / CBS 209.66 / NRRL 28638)</name>
    <name type="common">Delacroixia coronata</name>
    <dbReference type="NCBI Taxonomy" id="796925"/>
    <lineage>
        <taxon>Eukaryota</taxon>
        <taxon>Fungi</taxon>
        <taxon>Fungi incertae sedis</taxon>
        <taxon>Zoopagomycota</taxon>
        <taxon>Entomophthoromycotina</taxon>
        <taxon>Entomophthoromycetes</taxon>
        <taxon>Entomophthorales</taxon>
        <taxon>Ancylistaceae</taxon>
        <taxon>Conidiobolus</taxon>
    </lineage>
</organism>
<dbReference type="PANTHER" id="PTHR12891">
    <property type="entry name" value="DNA REPAIR/TRANSCRIPTION PROTEIN MET18/MMS19"/>
    <property type="match status" value="1"/>
</dbReference>
<keyword evidence="9" id="KW-1185">Reference proteome</keyword>
<keyword evidence="5" id="KW-0234">DNA repair</keyword>
<dbReference type="GO" id="GO:0005634">
    <property type="term" value="C:nucleus"/>
    <property type="evidence" value="ECO:0007669"/>
    <property type="project" value="UniProtKB-SubCell"/>
</dbReference>
<comment type="function">
    <text evidence="5">Key component of the cytosolic iron-sulfur protein assembly (CIA) complex, a multiprotein complex that mediates the incorporation of iron-sulfur cluster into apoproteins specifically involved in DNA metabolism and genomic integrity. In the CIA complex, MMS19 acts as an adapter between early-acting CIA components and a subset of cellular target iron-sulfur proteins.</text>
</comment>